<organism evidence="1 2">
    <name type="scientific">Candidatus Epulonipiscium fishelsonii</name>
    <dbReference type="NCBI Taxonomy" id="77094"/>
    <lineage>
        <taxon>Bacteria</taxon>
        <taxon>Bacillati</taxon>
        <taxon>Bacillota</taxon>
        <taxon>Clostridia</taxon>
        <taxon>Lachnospirales</taxon>
        <taxon>Lachnospiraceae</taxon>
        <taxon>Candidatus Epulonipiscium</taxon>
    </lineage>
</organism>
<name>A0ACC8XDN9_9FIRM</name>
<accession>A0ACC8XDN9</accession>
<evidence type="ECO:0000313" key="2">
    <source>
        <dbReference type="Proteomes" id="UP000188605"/>
    </source>
</evidence>
<protein>
    <submittedName>
        <fullName evidence="1">RNA polymerase subunit sigma</fullName>
    </submittedName>
</protein>
<evidence type="ECO:0000313" key="1">
    <source>
        <dbReference type="EMBL" id="ONI41006.1"/>
    </source>
</evidence>
<gene>
    <name evidence="1" type="ORF">AN396_04400</name>
</gene>
<comment type="caution">
    <text evidence="1">The sequence shown here is derived from an EMBL/GenBank/DDBJ whole genome shotgun (WGS) entry which is preliminary data.</text>
</comment>
<reference evidence="1" key="1">
    <citation type="submission" date="2016-08" db="EMBL/GenBank/DDBJ databases">
        <authorList>
            <person name="Ngugi D.K."/>
            <person name="Miyake S."/>
            <person name="Stingl U."/>
        </authorList>
    </citation>
    <scope>NUCLEOTIDE SEQUENCE</scope>
    <source>
        <strain evidence="1">SCG-B11WGA-EpuloA1</strain>
    </source>
</reference>
<dbReference type="Proteomes" id="UP000188605">
    <property type="component" value="Unassembled WGS sequence"/>
</dbReference>
<dbReference type="EMBL" id="LJDB01000043">
    <property type="protein sequence ID" value="ONI41006.1"/>
    <property type="molecule type" value="Genomic_DNA"/>
</dbReference>
<sequence length="250" mass="29114">MGEEKDIDLLWGKYRNGKSLEIKQQLIAHYAQLVKIVAGRLGIYLNNHVELDDLIGYGVIGLIDAIDKFDPDKQVKFETYASLRIRGAIIDEIRKLDWVPRTLRRKQKEFLKNCSDIEVKLGRPPTQDELLQEMGITEEEYFKILQETHITNLVSMDENENYISNISDEGTPNPSEEFEKQELFDILTVAINELSDREQTVIKLYYFEELTLREISHVLNVSESRISQLHTKSINKLKFKLGKYQHAFPL</sequence>
<keyword evidence="2" id="KW-1185">Reference proteome</keyword>
<proteinExistence type="predicted"/>